<reference evidence="5" key="1">
    <citation type="submission" date="2020-06" db="EMBL/GenBank/DDBJ databases">
        <title>Legume-microbial interactions unlock mineral nutrients during tropical forest succession.</title>
        <authorList>
            <person name="Epihov D.Z."/>
        </authorList>
    </citation>
    <scope>NUCLEOTIDE SEQUENCE [LARGE SCALE GENOMIC DNA]</scope>
    <source>
        <strain evidence="5">Pan2503</strain>
    </source>
</reference>
<dbReference type="SUPFAM" id="SSF50486">
    <property type="entry name" value="FMT C-terminal domain-like"/>
    <property type="match status" value="1"/>
</dbReference>
<sequence length="187" mass="20747">GKVVVHELPAGRVSGRIVETEAYPPGDPAGHHFRGPTPRIRSMYLAPGHVYVFFNYGVHFMLNVVSERPEIAAAILIRALEPLEGIEIMQGHRKTTKLLDLTRGPGRLAQALEIDRRHDGVDLCADEKLWLGAIDHPVGRIGKSVRIGITRAAEKPLRFFERGNPFVSGPKRFLALSPKRPKSRRAA</sequence>
<dbReference type="GO" id="GO:0003905">
    <property type="term" value="F:alkylbase DNA N-glycosylase activity"/>
    <property type="evidence" value="ECO:0007669"/>
    <property type="project" value="InterPro"/>
</dbReference>
<dbReference type="InterPro" id="IPR036995">
    <property type="entry name" value="MPG_sf"/>
</dbReference>
<dbReference type="CDD" id="cd00540">
    <property type="entry name" value="AAG"/>
    <property type="match status" value="1"/>
</dbReference>
<proteinExistence type="inferred from homology"/>
<dbReference type="AlphaFoldDB" id="A0A7V8NM88"/>
<dbReference type="GO" id="GO:0003677">
    <property type="term" value="F:DNA binding"/>
    <property type="evidence" value="ECO:0007669"/>
    <property type="project" value="InterPro"/>
</dbReference>
<feature type="non-terminal residue" evidence="5">
    <location>
        <position position="1"/>
    </location>
</feature>
<accession>A0A7V8NM88</accession>
<dbReference type="NCBIfam" id="TIGR00567">
    <property type="entry name" value="3mg"/>
    <property type="match status" value="1"/>
</dbReference>
<organism evidence="5 6">
    <name type="scientific">Candidatus Acidiferrum panamense</name>
    <dbReference type="NCBI Taxonomy" id="2741543"/>
    <lineage>
        <taxon>Bacteria</taxon>
        <taxon>Pseudomonadati</taxon>
        <taxon>Acidobacteriota</taxon>
        <taxon>Terriglobia</taxon>
        <taxon>Candidatus Acidiferrales</taxon>
        <taxon>Candidatus Acidiferrum</taxon>
    </lineage>
</organism>
<dbReference type="PANTHER" id="PTHR10429">
    <property type="entry name" value="DNA-3-METHYLADENINE GLYCOSYLASE"/>
    <property type="match status" value="1"/>
</dbReference>
<dbReference type="Proteomes" id="UP000567293">
    <property type="component" value="Unassembled WGS sequence"/>
</dbReference>
<dbReference type="GO" id="GO:0006284">
    <property type="term" value="P:base-excision repair"/>
    <property type="evidence" value="ECO:0007669"/>
    <property type="project" value="InterPro"/>
</dbReference>
<keyword evidence="6" id="KW-1185">Reference proteome</keyword>
<evidence type="ECO:0000256" key="3">
    <source>
        <dbReference type="ARBA" id="ARBA00022801"/>
    </source>
</evidence>
<dbReference type="EMBL" id="JACDQQ010000291">
    <property type="protein sequence ID" value="MBA0083921.1"/>
    <property type="molecule type" value="Genomic_DNA"/>
</dbReference>
<keyword evidence="2" id="KW-0227">DNA damage</keyword>
<dbReference type="Pfam" id="PF02245">
    <property type="entry name" value="Pur_DNA_glyco"/>
    <property type="match status" value="1"/>
</dbReference>
<protein>
    <submittedName>
        <fullName evidence="5">DNA-3-methyladenine glycosylase</fullName>
    </submittedName>
</protein>
<evidence type="ECO:0000313" key="5">
    <source>
        <dbReference type="EMBL" id="MBA0083921.1"/>
    </source>
</evidence>
<evidence type="ECO:0000256" key="2">
    <source>
        <dbReference type="ARBA" id="ARBA00022763"/>
    </source>
</evidence>
<keyword evidence="3" id="KW-0378">Hydrolase</keyword>
<evidence type="ECO:0000256" key="1">
    <source>
        <dbReference type="ARBA" id="ARBA00009232"/>
    </source>
</evidence>
<dbReference type="InterPro" id="IPR003180">
    <property type="entry name" value="MPG"/>
</dbReference>
<name>A0A7V8NM88_9BACT</name>
<comment type="similarity">
    <text evidence="1">Belongs to the DNA glycosylase MPG family.</text>
</comment>
<dbReference type="PANTHER" id="PTHR10429:SF0">
    <property type="entry name" value="DNA-3-METHYLADENINE GLYCOSYLASE"/>
    <property type="match status" value="1"/>
</dbReference>
<dbReference type="HAMAP" id="MF_00527">
    <property type="entry name" value="3MGH"/>
    <property type="match status" value="1"/>
</dbReference>
<comment type="caution">
    <text evidence="5">The sequence shown here is derived from an EMBL/GenBank/DDBJ whole genome shotgun (WGS) entry which is preliminary data.</text>
</comment>
<evidence type="ECO:0000256" key="4">
    <source>
        <dbReference type="ARBA" id="ARBA00023204"/>
    </source>
</evidence>
<evidence type="ECO:0000313" key="6">
    <source>
        <dbReference type="Proteomes" id="UP000567293"/>
    </source>
</evidence>
<keyword evidence="4" id="KW-0234">DNA repair</keyword>
<gene>
    <name evidence="5" type="ORF">HRJ53_02900</name>
</gene>
<dbReference type="Gene3D" id="3.10.300.10">
    <property type="entry name" value="Methylpurine-DNA glycosylase (MPG)"/>
    <property type="match status" value="1"/>
</dbReference>
<dbReference type="InterPro" id="IPR011034">
    <property type="entry name" value="Formyl_transferase-like_C_sf"/>
</dbReference>